<dbReference type="EMBL" id="CP002786">
    <property type="protein sequence ID" value="AEF41368.1"/>
    <property type="molecule type" value="Genomic_DNA"/>
</dbReference>
<dbReference type="Proteomes" id="UP000009235">
    <property type="component" value="Chromosome"/>
</dbReference>
<keyword evidence="6" id="KW-0808">Transferase</keyword>
<evidence type="ECO:0000256" key="1">
    <source>
        <dbReference type="ARBA" id="ARBA00004771"/>
    </source>
</evidence>
<name>F6EK10_HOYSD</name>
<dbReference type="GO" id="GO:0004144">
    <property type="term" value="F:diacylglycerol O-acyltransferase activity"/>
    <property type="evidence" value="ECO:0007669"/>
    <property type="project" value="UniProtKB-EC"/>
</dbReference>
<reference evidence="13 14" key="1">
    <citation type="journal article" date="2011" name="J. Bacteriol.">
        <title>Complete genome sequence of Amycolicicoccus subflavus DQS3-9A1T, an actinomycete isolated from crude oil-polluted soil.</title>
        <authorList>
            <person name="Cai M."/>
            <person name="Chen W.M."/>
            <person name="Nie Y."/>
            <person name="Chi C.Q."/>
            <person name="Wang Y.N."/>
            <person name="Tang Y.Q."/>
            <person name="Li G.Y."/>
            <person name="Wu X.L."/>
        </authorList>
    </citation>
    <scope>NUCLEOTIDE SEQUENCE [LARGE SCALE GENOMIC DNA]</scope>
    <source>
        <strain evidence="14">DSM 45089 / DQS3-9A1</strain>
    </source>
</reference>
<dbReference type="UniPathway" id="UPA00282"/>
<feature type="domain" description="O-acyltransferase WSD1 C-terminal" evidence="12">
    <location>
        <begin position="320"/>
        <end position="440"/>
    </location>
</feature>
<evidence type="ECO:0000259" key="11">
    <source>
        <dbReference type="Pfam" id="PF03007"/>
    </source>
</evidence>
<keyword evidence="9" id="KW-0012">Acyltransferase</keyword>
<dbReference type="HOGENOM" id="CLU_024186_3_1_11"/>
<dbReference type="OrthoDB" id="9810950at2"/>
<dbReference type="GO" id="GO:0071731">
    <property type="term" value="P:response to nitric oxide"/>
    <property type="evidence" value="ECO:0007669"/>
    <property type="project" value="TreeGrafter"/>
</dbReference>
<keyword evidence="5" id="KW-0444">Lipid biosynthesis</keyword>
<proteinExistence type="inferred from homology"/>
<dbReference type="InterPro" id="IPR004255">
    <property type="entry name" value="O-acyltransferase_WSD1_N"/>
</dbReference>
<evidence type="ECO:0000313" key="14">
    <source>
        <dbReference type="Proteomes" id="UP000009235"/>
    </source>
</evidence>
<dbReference type="GO" id="GO:0006071">
    <property type="term" value="P:glycerol metabolic process"/>
    <property type="evidence" value="ECO:0007669"/>
    <property type="project" value="UniProtKB-KW"/>
</dbReference>
<evidence type="ECO:0000256" key="3">
    <source>
        <dbReference type="ARBA" id="ARBA00009587"/>
    </source>
</evidence>
<organism evidence="13 14">
    <name type="scientific">Hoyosella subflava (strain DSM 45089 / JCM 17490 / NBRC 109087 / DQS3-9A1)</name>
    <name type="common">Amycolicicoccus subflavus</name>
    <dbReference type="NCBI Taxonomy" id="443218"/>
    <lineage>
        <taxon>Bacteria</taxon>
        <taxon>Bacillati</taxon>
        <taxon>Actinomycetota</taxon>
        <taxon>Actinomycetes</taxon>
        <taxon>Mycobacteriales</taxon>
        <taxon>Hoyosellaceae</taxon>
        <taxon>Hoyosella</taxon>
    </lineage>
</organism>
<evidence type="ECO:0000259" key="12">
    <source>
        <dbReference type="Pfam" id="PF06974"/>
    </source>
</evidence>
<dbReference type="eggNOG" id="COG1020">
    <property type="taxonomic scope" value="Bacteria"/>
</dbReference>
<comment type="pathway">
    <text evidence="1">Glycerolipid metabolism; triacylglycerol biosynthesis.</text>
</comment>
<keyword evidence="8" id="KW-0443">Lipid metabolism</keyword>
<feature type="domain" description="O-acyltransferase WSD1-like N-terminal" evidence="11">
    <location>
        <begin position="7"/>
        <end position="276"/>
    </location>
</feature>
<evidence type="ECO:0000313" key="13">
    <source>
        <dbReference type="EMBL" id="AEF41368.1"/>
    </source>
</evidence>
<evidence type="ECO:0000256" key="10">
    <source>
        <dbReference type="ARBA" id="ARBA00048109"/>
    </source>
</evidence>
<keyword evidence="14" id="KW-1185">Reference proteome</keyword>
<sequence length="474" mass="52555">MEHVERLNPQEWLFLQMTPKGVRWYSIVCGFAASPTDGPHPELEDLRRLAASRIHFAPPRFRQKVVPTPLGVAPPAWVDDADFTIADHVRDAGLPESATRQDFLDFCAYLASAPIDMTHSPWDCHLAPQLADGTTGFVIRGHHCMLDGANMLSFVAMFGDVAAEPTTPGPPEPWQPRPEPSRWQLLRSGVDHTTRRALNPDEKRKHHFRETAAWKQAWDSVKLTATAARDEVAPFGSRTVFNRQPGAERALETVRTSMSTLKSIAHTYGAKLNDVAVAVIAEALDRFYAKVGRRPPKHLKLLIPISYEPRGDETGTAPAGEHVAFMNVVLPLGTMEFSERVRKVAAQTSDHVERGIPEHLDHLMVTLGRDSDLLYRLAQRVVQSPASANLTLSNVRGPNFPIYLRGARVTELYPVIPLGPHHSLAVGVLSLEDRLFFATIRSPQPDHALAPFDECLREAVGVVEAAERSLMPDV</sequence>
<dbReference type="AlphaFoldDB" id="F6EK10"/>
<dbReference type="RefSeq" id="WP_013807717.1">
    <property type="nucleotide sequence ID" value="NC_015564.1"/>
</dbReference>
<evidence type="ECO:0000256" key="7">
    <source>
        <dbReference type="ARBA" id="ARBA00022798"/>
    </source>
</evidence>
<dbReference type="PANTHER" id="PTHR31650:SF1">
    <property type="entry name" value="WAX ESTER SYNTHASE_DIACYLGLYCEROL ACYLTRANSFERASE 4-RELATED"/>
    <property type="match status" value="1"/>
</dbReference>
<dbReference type="KEGG" id="asd:AS9A_2921"/>
<keyword evidence="7" id="KW-0319">Glycerol metabolism</keyword>
<evidence type="ECO:0000256" key="9">
    <source>
        <dbReference type="ARBA" id="ARBA00023315"/>
    </source>
</evidence>
<evidence type="ECO:0000256" key="8">
    <source>
        <dbReference type="ARBA" id="ARBA00023098"/>
    </source>
</evidence>
<dbReference type="GO" id="GO:0051701">
    <property type="term" value="P:biological process involved in interaction with host"/>
    <property type="evidence" value="ECO:0007669"/>
    <property type="project" value="TreeGrafter"/>
</dbReference>
<evidence type="ECO:0000256" key="5">
    <source>
        <dbReference type="ARBA" id="ARBA00022516"/>
    </source>
</evidence>
<accession>F6EK10</accession>
<evidence type="ECO:0000256" key="2">
    <source>
        <dbReference type="ARBA" id="ARBA00005189"/>
    </source>
</evidence>
<dbReference type="Pfam" id="PF03007">
    <property type="entry name" value="WS_DGAT_cat"/>
    <property type="match status" value="1"/>
</dbReference>
<comment type="pathway">
    <text evidence="2">Lipid metabolism.</text>
</comment>
<dbReference type="EC" id="2.3.1.20" evidence="4"/>
<dbReference type="GO" id="GO:0001666">
    <property type="term" value="P:response to hypoxia"/>
    <property type="evidence" value="ECO:0007669"/>
    <property type="project" value="TreeGrafter"/>
</dbReference>
<evidence type="ECO:0000256" key="4">
    <source>
        <dbReference type="ARBA" id="ARBA00013244"/>
    </source>
</evidence>
<dbReference type="InterPro" id="IPR045034">
    <property type="entry name" value="O-acyltransferase_WSD1-like"/>
</dbReference>
<dbReference type="InterPro" id="IPR009721">
    <property type="entry name" value="O-acyltransferase_WSD1_C"/>
</dbReference>
<dbReference type="STRING" id="443218.AS9A_2921"/>
<dbReference type="GO" id="GO:0005886">
    <property type="term" value="C:plasma membrane"/>
    <property type="evidence" value="ECO:0007669"/>
    <property type="project" value="TreeGrafter"/>
</dbReference>
<gene>
    <name evidence="13" type="ordered locus">AS9A_2921</name>
</gene>
<evidence type="ECO:0000256" key="6">
    <source>
        <dbReference type="ARBA" id="ARBA00022679"/>
    </source>
</evidence>
<comment type="catalytic activity">
    <reaction evidence="10">
        <text>an acyl-CoA + a 1,2-diacyl-sn-glycerol = a triacyl-sn-glycerol + CoA</text>
        <dbReference type="Rhea" id="RHEA:10868"/>
        <dbReference type="ChEBI" id="CHEBI:17815"/>
        <dbReference type="ChEBI" id="CHEBI:57287"/>
        <dbReference type="ChEBI" id="CHEBI:58342"/>
        <dbReference type="ChEBI" id="CHEBI:64615"/>
        <dbReference type="EC" id="2.3.1.20"/>
    </reaction>
</comment>
<dbReference type="GO" id="GO:0019432">
    <property type="term" value="P:triglyceride biosynthetic process"/>
    <property type="evidence" value="ECO:0007669"/>
    <property type="project" value="UniProtKB-UniPathway"/>
</dbReference>
<dbReference type="PANTHER" id="PTHR31650">
    <property type="entry name" value="O-ACYLTRANSFERASE (WSD1-LIKE) FAMILY PROTEIN"/>
    <property type="match status" value="1"/>
</dbReference>
<comment type="similarity">
    <text evidence="3">Belongs to the long-chain O-acyltransferase family.</text>
</comment>
<dbReference type="Pfam" id="PF06974">
    <property type="entry name" value="WS_DGAT_C"/>
    <property type="match status" value="1"/>
</dbReference>
<protein>
    <recommendedName>
        <fullName evidence="4">diacylglycerol O-acyltransferase</fullName>
        <ecNumber evidence="4">2.3.1.20</ecNumber>
    </recommendedName>
</protein>